<organism evidence="1 2">
    <name type="scientific">Arctium lappa</name>
    <name type="common">Greater burdock</name>
    <name type="synonym">Lappa major</name>
    <dbReference type="NCBI Taxonomy" id="4217"/>
    <lineage>
        <taxon>Eukaryota</taxon>
        <taxon>Viridiplantae</taxon>
        <taxon>Streptophyta</taxon>
        <taxon>Embryophyta</taxon>
        <taxon>Tracheophyta</taxon>
        <taxon>Spermatophyta</taxon>
        <taxon>Magnoliopsida</taxon>
        <taxon>eudicotyledons</taxon>
        <taxon>Gunneridae</taxon>
        <taxon>Pentapetalae</taxon>
        <taxon>asterids</taxon>
        <taxon>campanulids</taxon>
        <taxon>Asterales</taxon>
        <taxon>Asteraceae</taxon>
        <taxon>Carduoideae</taxon>
        <taxon>Cardueae</taxon>
        <taxon>Arctiinae</taxon>
        <taxon>Arctium</taxon>
    </lineage>
</organism>
<dbReference type="Proteomes" id="UP001055879">
    <property type="component" value="Linkage Group LG06"/>
</dbReference>
<comment type="caution">
    <text evidence="1">The sequence shown here is derived from an EMBL/GenBank/DDBJ whole genome shotgun (WGS) entry which is preliminary data.</text>
</comment>
<evidence type="ECO:0000313" key="2">
    <source>
        <dbReference type="Proteomes" id="UP001055879"/>
    </source>
</evidence>
<dbReference type="EMBL" id="CM042052">
    <property type="protein sequence ID" value="KAI3718718.1"/>
    <property type="molecule type" value="Genomic_DNA"/>
</dbReference>
<accession>A0ACB9B9V3</accession>
<reference evidence="1 2" key="2">
    <citation type="journal article" date="2022" name="Mol. Ecol. Resour.">
        <title>The genomes of chicory, endive, great burdock and yacon provide insights into Asteraceae paleo-polyploidization history and plant inulin production.</title>
        <authorList>
            <person name="Fan W."/>
            <person name="Wang S."/>
            <person name="Wang H."/>
            <person name="Wang A."/>
            <person name="Jiang F."/>
            <person name="Liu H."/>
            <person name="Zhao H."/>
            <person name="Xu D."/>
            <person name="Zhang Y."/>
        </authorList>
    </citation>
    <scope>NUCLEOTIDE SEQUENCE [LARGE SCALE GENOMIC DNA]</scope>
    <source>
        <strain evidence="2">cv. Niubang</strain>
    </source>
</reference>
<keyword evidence="2" id="KW-1185">Reference proteome</keyword>
<name>A0ACB9B9V3_ARCLA</name>
<sequence>MLKVVPLLLRDAESSLIWSSSSRQPIRNVSPLALLLDNGNLDSGNLVVWDNDENLISFDYPGDTLLPGMKFGKDLVTGIDRRLRSWKSFDDPSPGLYMTWMDTNGFPQIFETKGSDLHSRFGPWDGMKLTDGFEPKHTEEWNVDDWCQCKTPLDFGVEDGFLKISGVKLPDTRRSWYSMSMMLEECEMACRKNFSCTAYANFSGK</sequence>
<protein>
    <submittedName>
        <fullName evidence="1">Uncharacterized protein</fullName>
    </submittedName>
</protein>
<reference evidence="2" key="1">
    <citation type="journal article" date="2022" name="Mol. Ecol. Resour.">
        <title>The genomes of chicory, endive, great burdock and yacon provide insights into Asteraceae palaeo-polyploidization history and plant inulin production.</title>
        <authorList>
            <person name="Fan W."/>
            <person name="Wang S."/>
            <person name="Wang H."/>
            <person name="Wang A."/>
            <person name="Jiang F."/>
            <person name="Liu H."/>
            <person name="Zhao H."/>
            <person name="Xu D."/>
            <person name="Zhang Y."/>
        </authorList>
    </citation>
    <scope>NUCLEOTIDE SEQUENCE [LARGE SCALE GENOMIC DNA]</scope>
    <source>
        <strain evidence="2">cv. Niubang</strain>
    </source>
</reference>
<evidence type="ECO:0000313" key="1">
    <source>
        <dbReference type="EMBL" id="KAI3718718.1"/>
    </source>
</evidence>
<proteinExistence type="predicted"/>
<gene>
    <name evidence="1" type="ORF">L6452_19600</name>
</gene>